<organism evidence="3 4">
    <name type="scientific">Ornithinimicrobium avium</name>
    <dbReference type="NCBI Taxonomy" id="2283195"/>
    <lineage>
        <taxon>Bacteria</taxon>
        <taxon>Bacillati</taxon>
        <taxon>Actinomycetota</taxon>
        <taxon>Actinomycetes</taxon>
        <taxon>Micrococcales</taxon>
        <taxon>Ornithinimicrobiaceae</taxon>
        <taxon>Ornithinimicrobium</taxon>
    </lineage>
</organism>
<sequence length="78" mass="8488">MTSALSQVLVASAEGGHHIVNELLFSPIWFGVIALAVFLVLLMTLWFFRNTLALDPHHVAGDRQDPDTHTTPSGTPAH</sequence>
<dbReference type="KEGG" id="orn:DV701_01090"/>
<evidence type="ECO:0000313" key="3">
    <source>
        <dbReference type="EMBL" id="AXH94957.1"/>
    </source>
</evidence>
<dbReference type="Proteomes" id="UP000253790">
    <property type="component" value="Chromosome"/>
</dbReference>
<keyword evidence="2" id="KW-0472">Membrane</keyword>
<feature type="transmembrane region" description="Helical" evidence="2">
    <location>
        <begin position="25"/>
        <end position="48"/>
    </location>
</feature>
<dbReference type="RefSeq" id="WP_114926725.1">
    <property type="nucleotide sequence ID" value="NZ_CP031229.1"/>
</dbReference>
<evidence type="ECO:0000313" key="4">
    <source>
        <dbReference type="Proteomes" id="UP000253790"/>
    </source>
</evidence>
<accession>A0A345NIU9</accession>
<keyword evidence="4" id="KW-1185">Reference proteome</keyword>
<feature type="region of interest" description="Disordered" evidence="1">
    <location>
        <begin position="59"/>
        <end position="78"/>
    </location>
</feature>
<keyword evidence="2" id="KW-0812">Transmembrane</keyword>
<protein>
    <submittedName>
        <fullName evidence="3">Uncharacterized protein</fullName>
    </submittedName>
</protein>
<evidence type="ECO:0000256" key="1">
    <source>
        <dbReference type="SAM" id="MobiDB-lite"/>
    </source>
</evidence>
<evidence type="ECO:0000256" key="2">
    <source>
        <dbReference type="SAM" id="Phobius"/>
    </source>
</evidence>
<proteinExistence type="predicted"/>
<keyword evidence="2" id="KW-1133">Transmembrane helix</keyword>
<reference evidence="3 4" key="1">
    <citation type="submission" date="2018-07" db="EMBL/GenBank/DDBJ databases">
        <title>Complete genome sequencing of Ornithinimicrobium sp. AMA3305.</title>
        <authorList>
            <person name="Bae J.-W."/>
        </authorList>
    </citation>
    <scope>NUCLEOTIDE SEQUENCE [LARGE SCALE GENOMIC DNA]</scope>
    <source>
        <strain evidence="3 4">AMA3305</strain>
    </source>
</reference>
<feature type="compositionally biased region" description="Basic and acidic residues" evidence="1">
    <location>
        <begin position="59"/>
        <end position="68"/>
    </location>
</feature>
<dbReference type="EMBL" id="CP031229">
    <property type="protein sequence ID" value="AXH94957.1"/>
    <property type="molecule type" value="Genomic_DNA"/>
</dbReference>
<name>A0A345NIU9_9MICO</name>
<feature type="compositionally biased region" description="Polar residues" evidence="1">
    <location>
        <begin position="69"/>
        <end position="78"/>
    </location>
</feature>
<dbReference type="OrthoDB" id="5149460at2"/>
<gene>
    <name evidence="3" type="ORF">DV701_01090</name>
</gene>
<dbReference type="AlphaFoldDB" id="A0A345NIU9"/>